<reference evidence="2" key="1">
    <citation type="submission" date="2014-04" db="EMBL/GenBank/DDBJ databases">
        <title>Evolutionary Origins and Diversification of the Mycorrhizal Mutualists.</title>
        <authorList>
            <consortium name="DOE Joint Genome Institute"/>
            <consortium name="Mycorrhizal Genomics Consortium"/>
            <person name="Kohler A."/>
            <person name="Kuo A."/>
            <person name="Nagy L.G."/>
            <person name="Floudas D."/>
            <person name="Copeland A."/>
            <person name="Barry K.W."/>
            <person name="Cichocki N."/>
            <person name="Veneault-Fourrey C."/>
            <person name="LaButti K."/>
            <person name="Lindquist E.A."/>
            <person name="Lipzen A."/>
            <person name="Lundell T."/>
            <person name="Morin E."/>
            <person name="Murat C."/>
            <person name="Riley R."/>
            <person name="Ohm R."/>
            <person name="Sun H."/>
            <person name="Tunlid A."/>
            <person name="Henrissat B."/>
            <person name="Grigoriev I.V."/>
            <person name="Hibbett D.S."/>
            <person name="Martin F."/>
        </authorList>
    </citation>
    <scope>NUCLEOTIDE SEQUENCE [LARGE SCALE GENOMIC DNA]</scope>
    <source>
        <strain evidence="2">FD-334 SS-4</strain>
    </source>
</reference>
<keyword evidence="2" id="KW-1185">Reference proteome</keyword>
<evidence type="ECO:0000313" key="1">
    <source>
        <dbReference type="EMBL" id="KJA14892.1"/>
    </source>
</evidence>
<gene>
    <name evidence="1" type="ORF">HYPSUDRAFT_220272</name>
</gene>
<protein>
    <submittedName>
        <fullName evidence="1">Uncharacterized protein</fullName>
    </submittedName>
</protein>
<dbReference type="AlphaFoldDB" id="A0A0D2KJS4"/>
<evidence type="ECO:0000313" key="2">
    <source>
        <dbReference type="Proteomes" id="UP000054270"/>
    </source>
</evidence>
<organism evidence="1 2">
    <name type="scientific">Hypholoma sublateritium (strain FD-334 SS-4)</name>
    <dbReference type="NCBI Taxonomy" id="945553"/>
    <lineage>
        <taxon>Eukaryota</taxon>
        <taxon>Fungi</taxon>
        <taxon>Dikarya</taxon>
        <taxon>Basidiomycota</taxon>
        <taxon>Agaricomycotina</taxon>
        <taxon>Agaricomycetes</taxon>
        <taxon>Agaricomycetidae</taxon>
        <taxon>Agaricales</taxon>
        <taxon>Agaricineae</taxon>
        <taxon>Strophariaceae</taxon>
        <taxon>Hypholoma</taxon>
    </lineage>
</organism>
<proteinExistence type="predicted"/>
<name>A0A0D2KJS4_HYPSF</name>
<sequence>MLSATRVPYFPGQAPASTVARPRAALPSTQHRLEKTAHPCFYPARPRATTSVLVHALPAPETHNKPLLPIHLPVVVVSPQAASLARSSLCRATPTPPTRPRATPPLPASCLCPHQLDPVRAADALYTPFAPSVLPATLQYPCAARGASPNSRAPLLLYSPRQRLLDVAKVDQG</sequence>
<dbReference type="Proteomes" id="UP000054270">
    <property type="component" value="Unassembled WGS sequence"/>
</dbReference>
<dbReference type="EMBL" id="KN817662">
    <property type="protein sequence ID" value="KJA14892.1"/>
    <property type="molecule type" value="Genomic_DNA"/>
</dbReference>
<accession>A0A0D2KJS4</accession>